<keyword evidence="6 7" id="KW-0472">Membrane</keyword>
<dbReference type="NCBIfam" id="TIGR00711">
    <property type="entry name" value="efflux_EmrB"/>
    <property type="match status" value="1"/>
</dbReference>
<dbReference type="PANTHER" id="PTHR23501">
    <property type="entry name" value="MAJOR FACILITATOR SUPERFAMILY"/>
    <property type="match status" value="1"/>
</dbReference>
<dbReference type="Gene3D" id="1.20.1720.10">
    <property type="entry name" value="Multidrug resistance protein D"/>
    <property type="match status" value="1"/>
</dbReference>
<evidence type="ECO:0000259" key="8">
    <source>
        <dbReference type="PROSITE" id="PS50850"/>
    </source>
</evidence>
<feature type="transmembrane region" description="Helical" evidence="7">
    <location>
        <begin position="234"/>
        <end position="253"/>
    </location>
</feature>
<feature type="transmembrane region" description="Helical" evidence="7">
    <location>
        <begin position="144"/>
        <end position="163"/>
    </location>
</feature>
<dbReference type="RefSeq" id="WP_013920311.1">
    <property type="nucleotide sequence ID" value="NC_015690.1"/>
</dbReference>
<feature type="transmembrane region" description="Helical" evidence="7">
    <location>
        <begin position="472"/>
        <end position="493"/>
    </location>
</feature>
<dbReference type="InterPro" id="IPR011701">
    <property type="entry name" value="MFS"/>
</dbReference>
<feature type="transmembrane region" description="Helical" evidence="7">
    <location>
        <begin position="53"/>
        <end position="71"/>
    </location>
</feature>
<dbReference type="GO" id="GO:0005886">
    <property type="term" value="C:plasma membrane"/>
    <property type="evidence" value="ECO:0007669"/>
    <property type="project" value="UniProtKB-SubCell"/>
</dbReference>
<dbReference type="AlphaFoldDB" id="F8F9W9"/>
<name>F8F9W9_PAEMK</name>
<dbReference type="CDD" id="cd17502">
    <property type="entry name" value="MFS_Azr1_MDR_like"/>
    <property type="match status" value="1"/>
</dbReference>
<keyword evidence="4 7" id="KW-0812">Transmembrane</keyword>
<dbReference type="PATRIC" id="fig|1036673.3.peg.6199"/>
<feature type="transmembrane region" description="Helical" evidence="7">
    <location>
        <begin position="274"/>
        <end position="295"/>
    </location>
</feature>
<organism evidence="9 10">
    <name type="scientific">Paenibacillus mucilaginosus (strain KNP414)</name>
    <dbReference type="NCBI Taxonomy" id="1036673"/>
    <lineage>
        <taxon>Bacteria</taxon>
        <taxon>Bacillati</taxon>
        <taxon>Bacillota</taxon>
        <taxon>Bacilli</taxon>
        <taxon>Bacillales</taxon>
        <taxon>Paenibacillaceae</taxon>
        <taxon>Paenibacillus</taxon>
    </lineage>
</organism>
<feature type="transmembrane region" description="Helical" evidence="7">
    <location>
        <begin position="108"/>
        <end position="132"/>
    </location>
</feature>
<evidence type="ECO:0000256" key="6">
    <source>
        <dbReference type="ARBA" id="ARBA00023136"/>
    </source>
</evidence>
<accession>F8F9W9</accession>
<proteinExistence type="predicted"/>
<dbReference type="FunFam" id="1.20.1720.10:FF:000004">
    <property type="entry name" value="EmrB/QacA family drug resistance transporter"/>
    <property type="match status" value="1"/>
</dbReference>
<dbReference type="InterPro" id="IPR036259">
    <property type="entry name" value="MFS_trans_sf"/>
</dbReference>
<evidence type="ECO:0000256" key="1">
    <source>
        <dbReference type="ARBA" id="ARBA00004651"/>
    </source>
</evidence>
<dbReference type="InterPro" id="IPR020846">
    <property type="entry name" value="MFS_dom"/>
</dbReference>
<keyword evidence="2" id="KW-0813">Transport</keyword>
<dbReference type="SUPFAM" id="SSF103473">
    <property type="entry name" value="MFS general substrate transporter"/>
    <property type="match status" value="1"/>
</dbReference>
<feature type="transmembrane region" description="Helical" evidence="7">
    <location>
        <begin position="363"/>
        <end position="385"/>
    </location>
</feature>
<dbReference type="Proteomes" id="UP000006620">
    <property type="component" value="Chromosome"/>
</dbReference>
<feature type="transmembrane region" description="Helical" evidence="7">
    <location>
        <begin position="169"/>
        <end position="191"/>
    </location>
</feature>
<evidence type="ECO:0000256" key="2">
    <source>
        <dbReference type="ARBA" id="ARBA00022448"/>
    </source>
</evidence>
<gene>
    <name evidence="9" type="ordered locus">KNP414_06648</name>
</gene>
<dbReference type="Pfam" id="PF07690">
    <property type="entry name" value="MFS_1"/>
    <property type="match status" value="1"/>
</dbReference>
<dbReference type="InterPro" id="IPR004638">
    <property type="entry name" value="EmrB-like"/>
</dbReference>
<evidence type="ECO:0000313" key="9">
    <source>
        <dbReference type="EMBL" id="AEI45167.1"/>
    </source>
</evidence>
<dbReference type="EMBL" id="CP002869">
    <property type="protein sequence ID" value="AEI45167.1"/>
    <property type="molecule type" value="Genomic_DNA"/>
</dbReference>
<keyword evidence="5 7" id="KW-1133">Transmembrane helix</keyword>
<evidence type="ECO:0000256" key="4">
    <source>
        <dbReference type="ARBA" id="ARBA00022692"/>
    </source>
</evidence>
<evidence type="ECO:0000256" key="3">
    <source>
        <dbReference type="ARBA" id="ARBA00022475"/>
    </source>
</evidence>
<evidence type="ECO:0000313" key="10">
    <source>
        <dbReference type="Proteomes" id="UP000006620"/>
    </source>
</evidence>
<dbReference type="GO" id="GO:0022857">
    <property type="term" value="F:transmembrane transporter activity"/>
    <property type="evidence" value="ECO:0007669"/>
    <property type="project" value="InterPro"/>
</dbReference>
<dbReference type="KEGG" id="pms:KNP414_06648"/>
<evidence type="ECO:0000256" key="7">
    <source>
        <dbReference type="SAM" id="Phobius"/>
    </source>
</evidence>
<evidence type="ECO:0000256" key="5">
    <source>
        <dbReference type="ARBA" id="ARBA00022989"/>
    </source>
</evidence>
<feature type="transmembrane region" description="Helical" evidence="7">
    <location>
        <begin position="338"/>
        <end position="357"/>
    </location>
</feature>
<protein>
    <submittedName>
        <fullName evidence="9">MFS family major facilitator transporter</fullName>
    </submittedName>
</protein>
<feature type="domain" description="Major facilitator superfamily (MFS) profile" evidence="8">
    <location>
        <begin position="18"/>
        <end position="499"/>
    </location>
</feature>
<feature type="transmembrane region" description="Helical" evidence="7">
    <location>
        <begin position="397"/>
        <end position="421"/>
    </location>
</feature>
<sequence>MSPSVTTPSPRKSNIPWTVAGLMLGLLLASLDQTIVSTAMPTIVGLLGGLEYYVWVFSAYLIANVVSMPIFGKLGDMYGRKLFFLIGLVVFMAGSALCGTSSTMTELIIYRAVQGIGGGALMPITFAIVFDIFPPEKRGKMQGLFGAVFGISSVLGPLAGAYFTDHVDWTWIFYINLPLGVISLILIWLFYHPVLPSNPNQKIDWLGTMVFAVSVLSLMFGLELGGKEYDWLSPQILGLFAVAVIFFLLFLYAELRASAPIIPLDLFGNRVFTASMGASFFYGAIMMAGATYIPLFVQGVFQGSATSAGLVLTPMMLGVVASSAIGGRFITRLPYRNIMMGSAVLLLLATILLSMITVDTPRWLITIYMVLMGLGIGTGFPVTSVSSIHGVPFHYRGIVTSLVSFFRSIGSAVGLTVLGSLQASALQKRLAESMPDAAGQAPVDPQVLLSPEFQAQVPKPVLEKLIAGMADSIAYVFQISIIMAAIAIIFILLMGRAKLEIPAGGAAGPGGSGDRPSPQGH</sequence>
<dbReference type="HOGENOM" id="CLU_000960_22_3_9"/>
<dbReference type="PANTHER" id="PTHR23501:SF170">
    <property type="entry name" value="MULTIDRUG RESISTANCE PROTEIN 3"/>
    <property type="match status" value="1"/>
</dbReference>
<keyword evidence="3" id="KW-1003">Cell membrane</keyword>
<comment type="subcellular location">
    <subcellularLocation>
        <location evidence="1">Cell membrane</location>
        <topology evidence="1">Multi-pass membrane protein</topology>
    </subcellularLocation>
</comment>
<feature type="transmembrane region" description="Helical" evidence="7">
    <location>
        <begin position="203"/>
        <end position="222"/>
    </location>
</feature>
<dbReference type="PROSITE" id="PS50850">
    <property type="entry name" value="MFS"/>
    <property type="match status" value="1"/>
</dbReference>
<feature type="transmembrane region" description="Helical" evidence="7">
    <location>
        <begin position="307"/>
        <end position="326"/>
    </location>
</feature>
<reference evidence="9 10" key="2">
    <citation type="journal article" date="2013" name="Genome Announc.">
        <title>Genome Sequence of Growth-Improving Paenibacillus mucilaginosus Strain KNP414.</title>
        <authorList>
            <person name="Lu J.J."/>
            <person name="Wang J.F."/>
            <person name="Hu X.F."/>
        </authorList>
    </citation>
    <scope>NUCLEOTIDE SEQUENCE [LARGE SCALE GENOMIC DNA]</scope>
    <source>
        <strain evidence="9 10">KNP414</strain>
    </source>
</reference>
<reference evidence="10" key="1">
    <citation type="submission" date="2011-06" db="EMBL/GenBank/DDBJ databases">
        <title>Complete genome sequence of Paenibacillus mucilaginosus KNP414.</title>
        <authorList>
            <person name="Wang J."/>
            <person name="Hu S."/>
            <person name="Hu X."/>
            <person name="Zhang B."/>
            <person name="Dong D."/>
            <person name="Zhang S."/>
            <person name="Zhao K."/>
            <person name="Wu D."/>
        </authorList>
    </citation>
    <scope>NUCLEOTIDE SEQUENCE [LARGE SCALE GENOMIC DNA]</scope>
    <source>
        <strain evidence="10">KNP414</strain>
    </source>
</reference>
<dbReference type="PRINTS" id="PR01036">
    <property type="entry name" value="TCRTETB"/>
</dbReference>
<dbReference type="Gene3D" id="1.20.1250.20">
    <property type="entry name" value="MFS general substrate transporter like domains"/>
    <property type="match status" value="1"/>
</dbReference>
<feature type="transmembrane region" description="Helical" evidence="7">
    <location>
        <begin position="83"/>
        <end position="102"/>
    </location>
</feature>